<dbReference type="STRING" id="70667.A0A183SH99"/>
<evidence type="ECO:0000256" key="8">
    <source>
        <dbReference type="ARBA" id="ARBA00023125"/>
    </source>
</evidence>
<keyword evidence="11" id="KW-0812">Transmembrane</keyword>
<feature type="domain" description="C-terminal associated" evidence="13">
    <location>
        <begin position="687"/>
        <end position="763"/>
    </location>
</feature>
<dbReference type="InterPro" id="IPR050634">
    <property type="entry name" value="DNA_Topoisomerase_II"/>
</dbReference>
<dbReference type="Gene3D" id="3.40.50.670">
    <property type="match status" value="1"/>
</dbReference>
<reference evidence="16" key="1">
    <citation type="submission" date="2016-06" db="UniProtKB">
        <authorList>
            <consortium name="WormBaseParasite"/>
        </authorList>
    </citation>
    <scope>IDENTIFICATION</scope>
</reference>
<comment type="catalytic activity">
    <reaction evidence="1">
        <text>ATP-dependent breakage, passage and rejoining of double-stranded DNA.</text>
        <dbReference type="EC" id="5.6.2.2"/>
    </reaction>
</comment>
<feature type="region of interest" description="Disordered" evidence="10">
    <location>
        <begin position="454"/>
        <end position="473"/>
    </location>
</feature>
<dbReference type="EC" id="5.6.2.2" evidence="4"/>
<dbReference type="InterPro" id="IPR018522">
    <property type="entry name" value="TopoIIA_CS"/>
</dbReference>
<keyword evidence="8" id="KW-0238">DNA-binding</keyword>
<keyword evidence="5" id="KW-0547">Nucleotide-binding</keyword>
<dbReference type="InterPro" id="IPR013760">
    <property type="entry name" value="Topo_IIA-like_dom_sf"/>
</dbReference>
<accession>A0A183SH99</accession>
<dbReference type="GO" id="GO:0005524">
    <property type="term" value="F:ATP binding"/>
    <property type="evidence" value="ECO:0007669"/>
    <property type="project" value="UniProtKB-KW"/>
</dbReference>
<dbReference type="InterPro" id="IPR001241">
    <property type="entry name" value="Topo_IIA"/>
</dbReference>
<gene>
    <name evidence="14" type="ORF">SSLN_LOCUS3597</name>
</gene>
<evidence type="ECO:0000256" key="4">
    <source>
        <dbReference type="ARBA" id="ARBA00012895"/>
    </source>
</evidence>
<dbReference type="GO" id="GO:0000712">
    <property type="term" value="P:resolution of meiotic recombination intermediates"/>
    <property type="evidence" value="ECO:0007669"/>
    <property type="project" value="TreeGrafter"/>
</dbReference>
<keyword evidence="11" id="KW-0472">Membrane</keyword>
<dbReference type="GO" id="GO:0006265">
    <property type="term" value="P:DNA topological change"/>
    <property type="evidence" value="ECO:0007669"/>
    <property type="project" value="InterPro"/>
</dbReference>
<protein>
    <recommendedName>
        <fullName evidence="4">DNA topoisomerase (ATP-hydrolyzing)</fullName>
        <ecNumber evidence="4">5.6.2.2</ecNumber>
    </recommendedName>
</protein>
<comment type="similarity">
    <text evidence="3">Belongs to the type II topoisomerase family.</text>
</comment>
<dbReference type="InterPro" id="IPR013621">
    <property type="entry name" value="Ion_trans_N"/>
</dbReference>
<dbReference type="GO" id="GO:0000819">
    <property type="term" value="P:sister chromatid segregation"/>
    <property type="evidence" value="ECO:0007669"/>
    <property type="project" value="TreeGrafter"/>
</dbReference>
<evidence type="ECO:0000256" key="3">
    <source>
        <dbReference type="ARBA" id="ARBA00011080"/>
    </source>
</evidence>
<dbReference type="InterPro" id="IPR031660">
    <property type="entry name" value="TOPRIM_C"/>
</dbReference>
<evidence type="ECO:0000259" key="12">
    <source>
        <dbReference type="Pfam" id="PF08412"/>
    </source>
</evidence>
<dbReference type="GO" id="GO:0003677">
    <property type="term" value="F:DNA binding"/>
    <property type="evidence" value="ECO:0007669"/>
    <property type="project" value="UniProtKB-KW"/>
</dbReference>
<keyword evidence="11" id="KW-1133">Transmembrane helix</keyword>
<keyword evidence="15" id="KW-1185">Reference proteome</keyword>
<sequence length="764" mass="85728">MAYRNGGKKDVAAYSSEVQQRLQEFRRLSDQLTEVTLAAMHRAEVQQPNKPLIEVPVMPCIKCGLDNPLNTAGLFDAGIEPEHNDLQRLGRSRSLAVASLGSSATCRYCSTYNPFAGGDIWAKPSKTILNKRGTSQAKNSNTGHWPSTLTASDGVEKKDLYLNDFMYPLDSGPRKLILRNYKPTLSNFSRRSSSFGSLPKMTSQHTQTIFSSVARHESSVIKPRLAGTYGSLYSNRSGIKWQLSSMSKAKPFKKPCLDYGLRKTLSVTNAIVRMPIESSALPSKPDSPTHIDKFGITIRSSSTLLDGKTQPTPHQALTGVICNEAANASEVSSLLSWNMDASTSRKQLLNATRSLQSSPDAFSSKLDNQTACEPTSKGVIKEKVQHRLENEGDIDRPAFDSLAQPSSHLDVNDDSPEVAPPAGKKNALLQTTEDFGDEFKANFSFPRILCEEDQTKEPGDNIEAQGGDENGNKRSTDYWKDQFMTFFQPSDNKLAKKLFGTKMALNKERSRQRSQGKWIIHPCSNFRFYWDLMMLLLLIANLIILPVFISFFMEDIGLETICFNCISDTIFLLDILVNFRTGNFLEKMDKQCHKLKHVKLKDITKLHDANDAGTKTSVAYTLILMEGDSAKTLAVVGLCVVDRDRYGIFPLRGKLLNVREASSKKIMHNAEINNLINYSWPAVQKQVFKGKQELAFYSILEFEEWQKTTSNWHTWRVKYKKCLGTSTSKEAKDYLSDMTHHCIRFRYSGPKDDASIKLAFNKNN</sequence>
<name>A0A183SH99_SCHSO</name>
<feature type="region of interest" description="Disordered" evidence="10">
    <location>
        <begin position="390"/>
        <end position="423"/>
    </location>
</feature>
<reference evidence="14 15" key="2">
    <citation type="submission" date="2018-11" db="EMBL/GenBank/DDBJ databases">
        <authorList>
            <consortium name="Pathogen Informatics"/>
        </authorList>
    </citation>
    <scope>NUCLEOTIDE SEQUENCE [LARGE SCALE GENOMIC DNA]</scope>
    <source>
        <strain evidence="14 15">NST_G2</strain>
    </source>
</reference>
<evidence type="ECO:0000256" key="11">
    <source>
        <dbReference type="SAM" id="Phobius"/>
    </source>
</evidence>
<evidence type="ECO:0000256" key="1">
    <source>
        <dbReference type="ARBA" id="ARBA00000185"/>
    </source>
</evidence>
<evidence type="ECO:0000256" key="2">
    <source>
        <dbReference type="ARBA" id="ARBA00001946"/>
    </source>
</evidence>
<dbReference type="Gene3D" id="3.30.1490.30">
    <property type="match status" value="1"/>
</dbReference>
<dbReference type="Pfam" id="PF16898">
    <property type="entry name" value="TOPRIM_C"/>
    <property type="match status" value="1"/>
</dbReference>
<feature type="domain" description="Ion transport N-terminal" evidence="12">
    <location>
        <begin position="484"/>
        <end position="526"/>
    </location>
</feature>
<dbReference type="WBParaSite" id="SSLN_0000370401-mRNA-1">
    <property type="protein sequence ID" value="SSLN_0000370401-mRNA-1"/>
    <property type="gene ID" value="SSLN_0000370401"/>
</dbReference>
<dbReference type="Pfam" id="PF08412">
    <property type="entry name" value="Ion_trans_N"/>
    <property type="match status" value="1"/>
</dbReference>
<dbReference type="InterPro" id="IPR013759">
    <property type="entry name" value="Topo_IIA_B_C"/>
</dbReference>
<evidence type="ECO:0000256" key="10">
    <source>
        <dbReference type="SAM" id="MobiDB-lite"/>
    </source>
</evidence>
<keyword evidence="9" id="KW-0413">Isomerase</keyword>
<dbReference type="GO" id="GO:0005634">
    <property type="term" value="C:nucleus"/>
    <property type="evidence" value="ECO:0007669"/>
    <property type="project" value="TreeGrafter"/>
</dbReference>
<dbReference type="SMART" id="SM00433">
    <property type="entry name" value="TOP2c"/>
    <property type="match status" value="1"/>
</dbReference>
<evidence type="ECO:0000256" key="7">
    <source>
        <dbReference type="ARBA" id="ARBA00023029"/>
    </source>
</evidence>
<keyword evidence="6" id="KW-0067">ATP-binding</keyword>
<evidence type="ECO:0000256" key="6">
    <source>
        <dbReference type="ARBA" id="ARBA00022840"/>
    </source>
</evidence>
<evidence type="ECO:0000313" key="16">
    <source>
        <dbReference type="WBParaSite" id="SSLN_0000370401-mRNA-1"/>
    </source>
</evidence>
<evidence type="ECO:0000259" key="13">
    <source>
        <dbReference type="Pfam" id="PF16898"/>
    </source>
</evidence>
<dbReference type="PANTHER" id="PTHR10169:SF38">
    <property type="entry name" value="DNA TOPOISOMERASE 2"/>
    <property type="match status" value="1"/>
</dbReference>
<keyword evidence="7" id="KW-0799">Topoisomerase</keyword>
<evidence type="ECO:0000256" key="9">
    <source>
        <dbReference type="ARBA" id="ARBA00023235"/>
    </source>
</evidence>
<proteinExistence type="inferred from homology"/>
<organism evidence="16">
    <name type="scientific">Schistocephalus solidus</name>
    <name type="common">Tapeworm</name>
    <dbReference type="NCBI Taxonomy" id="70667"/>
    <lineage>
        <taxon>Eukaryota</taxon>
        <taxon>Metazoa</taxon>
        <taxon>Spiralia</taxon>
        <taxon>Lophotrochozoa</taxon>
        <taxon>Platyhelminthes</taxon>
        <taxon>Cestoda</taxon>
        <taxon>Eucestoda</taxon>
        <taxon>Diphyllobothriidea</taxon>
        <taxon>Diphyllobothriidae</taxon>
        <taxon>Schistocephalus</taxon>
    </lineage>
</organism>
<dbReference type="OrthoDB" id="421226at2759"/>
<dbReference type="EMBL" id="UYSU01032586">
    <property type="protein sequence ID" value="VDL89982.1"/>
    <property type="molecule type" value="Genomic_DNA"/>
</dbReference>
<dbReference type="SUPFAM" id="SSF81324">
    <property type="entry name" value="Voltage-gated potassium channels"/>
    <property type="match status" value="1"/>
</dbReference>
<evidence type="ECO:0000313" key="14">
    <source>
        <dbReference type="EMBL" id="VDL89982.1"/>
    </source>
</evidence>
<evidence type="ECO:0000313" key="15">
    <source>
        <dbReference type="Proteomes" id="UP000275846"/>
    </source>
</evidence>
<dbReference type="FunFam" id="3.40.50.670:FF:000001">
    <property type="entry name" value="DNA topoisomerase 2"/>
    <property type="match status" value="1"/>
</dbReference>
<comment type="cofactor">
    <cofactor evidence="2">
        <name>Mg(2+)</name>
        <dbReference type="ChEBI" id="CHEBI:18420"/>
    </cofactor>
</comment>
<dbReference type="PANTHER" id="PTHR10169">
    <property type="entry name" value="DNA TOPOISOMERASE/GYRASE"/>
    <property type="match status" value="1"/>
</dbReference>
<evidence type="ECO:0000256" key="5">
    <source>
        <dbReference type="ARBA" id="ARBA00022741"/>
    </source>
</evidence>
<dbReference type="Proteomes" id="UP000275846">
    <property type="component" value="Unassembled WGS sequence"/>
</dbReference>
<dbReference type="SUPFAM" id="SSF56719">
    <property type="entry name" value="Type II DNA topoisomerase"/>
    <property type="match status" value="1"/>
</dbReference>
<dbReference type="AlphaFoldDB" id="A0A183SH99"/>
<dbReference type="GO" id="GO:0003918">
    <property type="term" value="F:DNA topoisomerase type II (double strand cut, ATP-hydrolyzing) activity"/>
    <property type="evidence" value="ECO:0007669"/>
    <property type="project" value="UniProtKB-EC"/>
</dbReference>
<feature type="transmembrane region" description="Helical" evidence="11">
    <location>
        <begin position="528"/>
        <end position="549"/>
    </location>
</feature>
<dbReference type="PROSITE" id="PS00177">
    <property type="entry name" value="TOPOISOMERASE_II"/>
    <property type="match status" value="1"/>
</dbReference>